<dbReference type="Gene3D" id="1.10.357.10">
    <property type="entry name" value="Tetracycline Repressor, domain 2"/>
    <property type="match status" value="1"/>
</dbReference>
<keyword evidence="2" id="KW-0804">Transcription</keyword>
<evidence type="ECO:0000256" key="3">
    <source>
        <dbReference type="SAM" id="MobiDB-lite"/>
    </source>
</evidence>
<sequence>MDGANAIKPGADTAMPSRRGRGRPPRLNRERIVAAARTLAPETLTMRAVADLLGVDRKSLNYYVSDREGLLELVALDAFETAFHRLELPADGDWRDLLRLFATAVAEALTQVGVLIWHVRFSGTVGMSVLAEIEHMIESLVEAGFDAMEAGRTMRLLADVAFAAAREALQAERGHIDLQAEHVARTLNSESGHGFPLLREVATTREAAAGIGDQFAFDLELVISGLERRLESRRP</sequence>
<accession>A0A846XZ49</accession>
<feature type="region of interest" description="Disordered" evidence="3">
    <location>
        <begin position="1"/>
        <end position="26"/>
    </location>
</feature>
<organism evidence="5 6">
    <name type="scientific">Nocardia vermiculata</name>
    <dbReference type="NCBI Taxonomy" id="257274"/>
    <lineage>
        <taxon>Bacteria</taxon>
        <taxon>Bacillati</taxon>
        <taxon>Actinomycetota</taxon>
        <taxon>Actinomycetes</taxon>
        <taxon>Mycobacteriales</taxon>
        <taxon>Nocardiaceae</taxon>
        <taxon>Nocardia</taxon>
    </lineage>
</organism>
<dbReference type="SUPFAM" id="SSF46689">
    <property type="entry name" value="Homeodomain-like"/>
    <property type="match status" value="1"/>
</dbReference>
<dbReference type="Proteomes" id="UP000565711">
    <property type="component" value="Unassembled WGS sequence"/>
</dbReference>
<reference evidence="5 6" key="1">
    <citation type="submission" date="2020-04" db="EMBL/GenBank/DDBJ databases">
        <title>MicrobeNet Type strains.</title>
        <authorList>
            <person name="Nicholson A.C."/>
        </authorList>
    </citation>
    <scope>NUCLEOTIDE SEQUENCE [LARGE SCALE GENOMIC DNA]</scope>
    <source>
        <strain evidence="5 6">JCM 12354</strain>
    </source>
</reference>
<dbReference type="RefSeq" id="WP_067881482.1">
    <property type="nucleotide sequence ID" value="NZ_JAAXOP010000006.1"/>
</dbReference>
<evidence type="ECO:0000313" key="6">
    <source>
        <dbReference type="Proteomes" id="UP000565711"/>
    </source>
</evidence>
<name>A0A846XZ49_9NOCA</name>
<comment type="caution">
    <text evidence="5">The sequence shown here is derived from an EMBL/GenBank/DDBJ whole genome shotgun (WGS) entry which is preliminary data.</text>
</comment>
<keyword evidence="6" id="KW-1185">Reference proteome</keyword>
<dbReference type="SUPFAM" id="SSF48498">
    <property type="entry name" value="Tetracyclin repressor-like, C-terminal domain"/>
    <property type="match status" value="1"/>
</dbReference>
<dbReference type="GO" id="GO:0045892">
    <property type="term" value="P:negative regulation of DNA-templated transcription"/>
    <property type="evidence" value="ECO:0007669"/>
    <property type="project" value="InterPro"/>
</dbReference>
<evidence type="ECO:0000313" key="5">
    <source>
        <dbReference type="EMBL" id="NKY51075.1"/>
    </source>
</evidence>
<dbReference type="EMBL" id="JAAXOP010000006">
    <property type="protein sequence ID" value="NKY51075.1"/>
    <property type="molecule type" value="Genomic_DNA"/>
</dbReference>
<dbReference type="Pfam" id="PF02909">
    <property type="entry name" value="TetR_C_1"/>
    <property type="match status" value="1"/>
</dbReference>
<gene>
    <name evidence="5" type="ORF">HGA08_12710</name>
</gene>
<keyword evidence="1" id="KW-0805">Transcription regulation</keyword>
<evidence type="ECO:0000256" key="1">
    <source>
        <dbReference type="ARBA" id="ARBA00023015"/>
    </source>
</evidence>
<proteinExistence type="predicted"/>
<dbReference type="InterPro" id="IPR004111">
    <property type="entry name" value="Repressor_TetR_C"/>
</dbReference>
<dbReference type="InterPro" id="IPR009057">
    <property type="entry name" value="Homeodomain-like_sf"/>
</dbReference>
<dbReference type="AlphaFoldDB" id="A0A846XZ49"/>
<evidence type="ECO:0000259" key="4">
    <source>
        <dbReference type="Pfam" id="PF02909"/>
    </source>
</evidence>
<evidence type="ECO:0000256" key="2">
    <source>
        <dbReference type="ARBA" id="ARBA00023163"/>
    </source>
</evidence>
<feature type="domain" description="Tetracycline repressor TetR C-terminal" evidence="4">
    <location>
        <begin position="89"/>
        <end position="229"/>
    </location>
</feature>
<dbReference type="InterPro" id="IPR036271">
    <property type="entry name" value="Tet_transcr_reg_TetR-rel_C_sf"/>
</dbReference>
<protein>
    <submittedName>
        <fullName evidence="5">TetR family transcriptional regulator</fullName>
    </submittedName>
</protein>